<protein>
    <submittedName>
        <fullName evidence="4">HET-domain-containing protein</fullName>
    </submittedName>
</protein>
<evidence type="ECO:0000259" key="3">
    <source>
        <dbReference type="Pfam" id="PF22893"/>
    </source>
</evidence>
<evidence type="ECO:0000313" key="5">
    <source>
        <dbReference type="Proteomes" id="UP000240883"/>
    </source>
</evidence>
<dbReference type="InterPro" id="IPR054464">
    <property type="entry name" value="ULD_fung"/>
</dbReference>
<accession>A0A2T2P3G4</accession>
<evidence type="ECO:0000259" key="2">
    <source>
        <dbReference type="Pfam" id="PF06985"/>
    </source>
</evidence>
<feature type="domain" description="Ubiquitin-like" evidence="3">
    <location>
        <begin position="323"/>
        <end position="399"/>
    </location>
</feature>
<evidence type="ECO:0000313" key="4">
    <source>
        <dbReference type="EMBL" id="PSN71878.1"/>
    </source>
</evidence>
<proteinExistence type="predicted"/>
<organism evidence="4 5">
    <name type="scientific">Corynespora cassiicola Philippines</name>
    <dbReference type="NCBI Taxonomy" id="1448308"/>
    <lineage>
        <taxon>Eukaryota</taxon>
        <taxon>Fungi</taxon>
        <taxon>Dikarya</taxon>
        <taxon>Ascomycota</taxon>
        <taxon>Pezizomycotina</taxon>
        <taxon>Dothideomycetes</taxon>
        <taxon>Pleosporomycetidae</taxon>
        <taxon>Pleosporales</taxon>
        <taxon>Corynesporascaceae</taxon>
        <taxon>Corynespora</taxon>
    </lineage>
</organism>
<dbReference type="PANTHER" id="PTHR10622">
    <property type="entry name" value="HET DOMAIN-CONTAINING PROTEIN"/>
    <property type="match status" value="1"/>
</dbReference>
<dbReference type="AlphaFoldDB" id="A0A2T2P3G4"/>
<dbReference type="PANTHER" id="PTHR10622:SF10">
    <property type="entry name" value="HET DOMAIN-CONTAINING PROTEIN"/>
    <property type="match status" value="1"/>
</dbReference>
<sequence length="838" mass="95222">MHLLQIQADGDSKLVSYVVNPPKYAILSHTWGFDDEEVTFEDLEKKTGKDKAGYRKLEFCCNQAQKDGLTHFWVDTCCINKSNSTELSEAINSMFRWYENAETCYVYLPDVSTSNWKSTLRCSRWFTRGWTLQELLAPASVQFFSAEGDRLGDKISMIQELHTITNIAVRALQGVPLDQFTIEERLSWNKTRETTRPEDMAYSLFGIFDICLPILYGEGKDKAFSRLRKKIGKSPKNESSSQKSVISKKEPNEVQATNLFTLILFALGLLRSNVTPLSDNIQLSPTININSLYLSQHIFILTLLSGLRWAAQIPRSLSSLFPDNIILEDILGRRHSLQIEYFRNWSVLVKMLESRLSDCPGSDHVARGLFTIIDVEDFGRRIGANNWKHIAGKRKRFKMLINISETQLVNGACVRCGERIRKHGDSAGVCRSCGLFCKHYGSQSNRLNVQELRKAQSIQRRISDFATPVDPGRDMFMNLLQELTPVYRLVIFEMRMTTIRSLGKKRRLKNKYSSSNSVPNVDEKSVTDEGDMENDETIKEVEENGDLHEDNDENELPVSRCEDAWARDLEQKELQHFSSIFIKQDSSLHDAAFNDDIPRIYDLLCSGHRVDDNWGRWGTPLIAAILFGSDEALRILLKAGADPLLSAGPLGYPLNAACYTRLFSSIAMILNESMKQRHSSHGRACHFQNAVDQALFTSVKELYGARITIILLHVGANPFINFTGGRSVFAISLSKRRYQLTRLLLAKTWSKGLLSSQETLCIWSAVKRDEITEDLAGNAWLMSCCSNIMMNRSKMLEDRVAERVNASKQNFFQLKPDQGSPEELGWKFGSEYLEDFGV</sequence>
<dbReference type="SUPFAM" id="SSF48403">
    <property type="entry name" value="Ankyrin repeat"/>
    <property type="match status" value="1"/>
</dbReference>
<feature type="region of interest" description="Disordered" evidence="1">
    <location>
        <begin position="510"/>
        <end position="534"/>
    </location>
</feature>
<keyword evidence="5" id="KW-1185">Reference proteome</keyword>
<name>A0A2T2P3G4_CORCC</name>
<dbReference type="Pfam" id="PF06985">
    <property type="entry name" value="HET"/>
    <property type="match status" value="1"/>
</dbReference>
<dbReference type="Pfam" id="PF22893">
    <property type="entry name" value="ULD_2"/>
    <property type="match status" value="1"/>
</dbReference>
<dbReference type="Proteomes" id="UP000240883">
    <property type="component" value="Unassembled WGS sequence"/>
</dbReference>
<dbReference type="InterPro" id="IPR036770">
    <property type="entry name" value="Ankyrin_rpt-contain_sf"/>
</dbReference>
<reference evidence="4 5" key="1">
    <citation type="journal article" date="2018" name="Front. Microbiol.">
        <title>Genome-Wide Analysis of Corynespora cassiicola Leaf Fall Disease Putative Effectors.</title>
        <authorList>
            <person name="Lopez D."/>
            <person name="Ribeiro S."/>
            <person name="Label P."/>
            <person name="Fumanal B."/>
            <person name="Venisse J.S."/>
            <person name="Kohler A."/>
            <person name="de Oliveira R.R."/>
            <person name="Labutti K."/>
            <person name="Lipzen A."/>
            <person name="Lail K."/>
            <person name="Bauer D."/>
            <person name="Ohm R.A."/>
            <person name="Barry K.W."/>
            <person name="Spatafora J."/>
            <person name="Grigoriev I.V."/>
            <person name="Martin F.M."/>
            <person name="Pujade-Renaud V."/>
        </authorList>
    </citation>
    <scope>NUCLEOTIDE SEQUENCE [LARGE SCALE GENOMIC DNA]</scope>
    <source>
        <strain evidence="4 5">Philippines</strain>
    </source>
</reference>
<dbReference type="Gene3D" id="1.25.40.20">
    <property type="entry name" value="Ankyrin repeat-containing domain"/>
    <property type="match status" value="1"/>
</dbReference>
<gene>
    <name evidence="4" type="ORF">BS50DRAFT_617263</name>
</gene>
<feature type="domain" description="Heterokaryon incompatibility" evidence="2">
    <location>
        <begin position="24"/>
        <end position="110"/>
    </location>
</feature>
<dbReference type="InterPro" id="IPR010730">
    <property type="entry name" value="HET"/>
</dbReference>
<dbReference type="STRING" id="1448308.A0A2T2P3G4"/>
<dbReference type="OrthoDB" id="10462904at2759"/>
<dbReference type="EMBL" id="KZ678130">
    <property type="protein sequence ID" value="PSN71878.1"/>
    <property type="molecule type" value="Genomic_DNA"/>
</dbReference>
<evidence type="ECO:0000256" key="1">
    <source>
        <dbReference type="SAM" id="MobiDB-lite"/>
    </source>
</evidence>